<comment type="caution">
    <text evidence="1">The sequence shown here is derived from an EMBL/GenBank/DDBJ whole genome shotgun (WGS) entry which is preliminary data.</text>
</comment>
<gene>
    <name evidence="1" type="ORF">L4G47_13060</name>
</gene>
<dbReference type="RefSeq" id="WP_237252527.1">
    <property type="nucleotide sequence ID" value="NZ_JAKJXE010000002.1"/>
</dbReference>
<keyword evidence="2" id="KW-1185">Reference proteome</keyword>
<name>A0ABS9I5T8_9PSED</name>
<dbReference type="EMBL" id="JAKJXH010000012">
    <property type="protein sequence ID" value="MCF7543150.1"/>
    <property type="molecule type" value="Genomic_DNA"/>
</dbReference>
<accession>A0ABS9I5T8</accession>
<organism evidence="1 2">
    <name type="scientific">Pseudomonas petrae</name>
    <dbReference type="NCBI Taxonomy" id="2912190"/>
    <lineage>
        <taxon>Bacteria</taxon>
        <taxon>Pseudomonadati</taxon>
        <taxon>Pseudomonadota</taxon>
        <taxon>Gammaproteobacteria</taxon>
        <taxon>Pseudomonadales</taxon>
        <taxon>Pseudomonadaceae</taxon>
        <taxon>Pseudomonas</taxon>
    </lineage>
</organism>
<evidence type="ECO:0000313" key="1">
    <source>
        <dbReference type="EMBL" id="MCF7543150.1"/>
    </source>
</evidence>
<proteinExistence type="predicted"/>
<sequence>MPLFSVDYRFKDEPRNHRFELNQPELSASDAAMHLLELHFGDSENSLIMPNADALPDEITEQAGQLGLTDIHVTPGSTDASLR</sequence>
<dbReference type="Proteomes" id="UP001162905">
    <property type="component" value="Unassembled WGS sequence"/>
</dbReference>
<evidence type="ECO:0000313" key="2">
    <source>
        <dbReference type="Proteomes" id="UP001162905"/>
    </source>
</evidence>
<protein>
    <submittedName>
        <fullName evidence="1">Uncharacterized protein</fullName>
    </submittedName>
</protein>
<reference evidence="1" key="1">
    <citation type="submission" date="2022-01" db="EMBL/GenBank/DDBJ databases">
        <title>Pseudomonas sp. nov. isolated from Antarctic regolith.</title>
        <authorList>
            <person name="Novakova D."/>
            <person name="Sedlar K."/>
        </authorList>
    </citation>
    <scope>NUCLEOTIDE SEQUENCE</scope>
    <source>
        <strain evidence="1">P2647</strain>
    </source>
</reference>